<sequence length="134" mass="15024">MVYLLDTCTVSDFVKGEPNTLSHLKSVSPSLVSISVLTLMEIRYGMAINPQRVAKIRQVIEDFLISVTIIPFAEKEAEEAALIRSILKTQGNPISSYDLLIAATAKKHHLKLITSNINEFNRISGLEIENWRQN</sequence>
<evidence type="ECO:0000256" key="4">
    <source>
        <dbReference type="ARBA" id="ARBA00022723"/>
    </source>
</evidence>
<name>A0A2T1LX30_9CHRO</name>
<dbReference type="AlphaFoldDB" id="A0A2T1LX30"/>
<evidence type="ECO:0000256" key="2">
    <source>
        <dbReference type="ARBA" id="ARBA00022649"/>
    </source>
</evidence>
<comment type="caution">
    <text evidence="9">The sequence shown here is derived from an EMBL/GenBank/DDBJ whole genome shotgun (WGS) entry which is preliminary data.</text>
</comment>
<dbReference type="GO" id="GO:0016787">
    <property type="term" value="F:hydrolase activity"/>
    <property type="evidence" value="ECO:0007669"/>
    <property type="project" value="UniProtKB-KW"/>
</dbReference>
<dbReference type="Gene3D" id="3.40.50.1010">
    <property type="entry name" value="5'-nuclease"/>
    <property type="match status" value="1"/>
</dbReference>
<proteinExistence type="inferred from homology"/>
<feature type="domain" description="PIN" evidence="8">
    <location>
        <begin position="3"/>
        <end position="124"/>
    </location>
</feature>
<comment type="similarity">
    <text evidence="7">Belongs to the PINc/VapC protein family.</text>
</comment>
<evidence type="ECO:0000313" key="10">
    <source>
        <dbReference type="Proteomes" id="UP000239001"/>
    </source>
</evidence>
<reference evidence="9 10" key="1">
    <citation type="submission" date="2018-03" db="EMBL/GenBank/DDBJ databases">
        <title>The ancient ancestry and fast evolution of plastids.</title>
        <authorList>
            <person name="Moore K.R."/>
            <person name="Magnabosco C."/>
            <person name="Momper L."/>
            <person name="Gold D.A."/>
            <person name="Bosak T."/>
            <person name="Fournier G.P."/>
        </authorList>
    </citation>
    <scope>NUCLEOTIDE SEQUENCE [LARGE SCALE GENOMIC DNA]</scope>
    <source>
        <strain evidence="9 10">CCALA 016</strain>
    </source>
</reference>
<evidence type="ECO:0000256" key="1">
    <source>
        <dbReference type="ARBA" id="ARBA00001946"/>
    </source>
</evidence>
<keyword evidence="5" id="KW-0378">Hydrolase</keyword>
<accession>A0A2T1LX30</accession>
<dbReference type="GO" id="GO:0004518">
    <property type="term" value="F:nuclease activity"/>
    <property type="evidence" value="ECO:0007669"/>
    <property type="project" value="UniProtKB-KW"/>
</dbReference>
<evidence type="ECO:0000256" key="7">
    <source>
        <dbReference type="ARBA" id="ARBA00038093"/>
    </source>
</evidence>
<protein>
    <submittedName>
        <fullName evidence="9">PIN domain nuclease</fullName>
    </submittedName>
</protein>
<keyword evidence="10" id="KW-1185">Reference proteome</keyword>
<organism evidence="9 10">
    <name type="scientific">Aphanothece hegewaldii CCALA 016</name>
    <dbReference type="NCBI Taxonomy" id="2107694"/>
    <lineage>
        <taxon>Bacteria</taxon>
        <taxon>Bacillati</taxon>
        <taxon>Cyanobacteriota</taxon>
        <taxon>Cyanophyceae</taxon>
        <taxon>Oscillatoriophycideae</taxon>
        <taxon>Chroococcales</taxon>
        <taxon>Aphanothecaceae</taxon>
        <taxon>Aphanothece</taxon>
    </lineage>
</organism>
<dbReference type="SUPFAM" id="SSF88723">
    <property type="entry name" value="PIN domain-like"/>
    <property type="match status" value="1"/>
</dbReference>
<comment type="cofactor">
    <cofactor evidence="1">
        <name>Mg(2+)</name>
        <dbReference type="ChEBI" id="CHEBI:18420"/>
    </cofactor>
</comment>
<reference evidence="9 10" key="2">
    <citation type="submission" date="2018-03" db="EMBL/GenBank/DDBJ databases">
        <authorList>
            <person name="Keele B.F."/>
        </authorList>
    </citation>
    <scope>NUCLEOTIDE SEQUENCE [LARGE SCALE GENOMIC DNA]</scope>
    <source>
        <strain evidence="9 10">CCALA 016</strain>
    </source>
</reference>
<evidence type="ECO:0000256" key="6">
    <source>
        <dbReference type="ARBA" id="ARBA00022842"/>
    </source>
</evidence>
<dbReference type="RefSeq" id="WP_106457170.1">
    <property type="nucleotide sequence ID" value="NZ_PXOH01000012.1"/>
</dbReference>
<evidence type="ECO:0000313" key="9">
    <source>
        <dbReference type="EMBL" id="PSF36739.1"/>
    </source>
</evidence>
<keyword evidence="6" id="KW-0460">Magnesium</keyword>
<dbReference type="EMBL" id="PXOH01000012">
    <property type="protein sequence ID" value="PSF36739.1"/>
    <property type="molecule type" value="Genomic_DNA"/>
</dbReference>
<dbReference type="PANTHER" id="PTHR33653:SF1">
    <property type="entry name" value="RIBONUCLEASE VAPC2"/>
    <property type="match status" value="1"/>
</dbReference>
<evidence type="ECO:0000259" key="8">
    <source>
        <dbReference type="Pfam" id="PF01850"/>
    </source>
</evidence>
<dbReference type="GO" id="GO:0046872">
    <property type="term" value="F:metal ion binding"/>
    <property type="evidence" value="ECO:0007669"/>
    <property type="project" value="UniProtKB-KW"/>
</dbReference>
<evidence type="ECO:0000256" key="3">
    <source>
        <dbReference type="ARBA" id="ARBA00022722"/>
    </source>
</evidence>
<keyword evidence="3" id="KW-0540">Nuclease</keyword>
<dbReference type="InterPro" id="IPR050556">
    <property type="entry name" value="Type_II_TA_system_RNase"/>
</dbReference>
<dbReference type="OrthoDB" id="9796690at2"/>
<gene>
    <name evidence="9" type="ORF">C7H19_12270</name>
</gene>
<keyword evidence="4" id="KW-0479">Metal-binding</keyword>
<keyword evidence="2" id="KW-1277">Toxin-antitoxin system</keyword>
<dbReference type="Pfam" id="PF01850">
    <property type="entry name" value="PIN"/>
    <property type="match status" value="1"/>
</dbReference>
<evidence type="ECO:0000256" key="5">
    <source>
        <dbReference type="ARBA" id="ARBA00022801"/>
    </source>
</evidence>
<dbReference type="InterPro" id="IPR029060">
    <property type="entry name" value="PIN-like_dom_sf"/>
</dbReference>
<dbReference type="Proteomes" id="UP000239001">
    <property type="component" value="Unassembled WGS sequence"/>
</dbReference>
<dbReference type="CDD" id="cd18750">
    <property type="entry name" value="PIN_VapC4-5_FitB-like"/>
    <property type="match status" value="1"/>
</dbReference>
<dbReference type="InterPro" id="IPR002716">
    <property type="entry name" value="PIN_dom"/>
</dbReference>
<dbReference type="PANTHER" id="PTHR33653">
    <property type="entry name" value="RIBONUCLEASE VAPC2"/>
    <property type="match status" value="1"/>
</dbReference>